<evidence type="ECO:0000256" key="2">
    <source>
        <dbReference type="ARBA" id="ARBA00047591"/>
    </source>
</evidence>
<protein>
    <recommendedName>
        <fullName evidence="8">Fungal lipase-like domain-containing protein</fullName>
    </recommendedName>
</protein>
<dbReference type="InterPro" id="IPR051218">
    <property type="entry name" value="Sec_MonoDiacylglyc_Lipase"/>
</dbReference>
<proteinExistence type="inferred from homology"/>
<evidence type="ECO:0000259" key="4">
    <source>
        <dbReference type="Pfam" id="PF01764"/>
    </source>
</evidence>
<evidence type="ECO:0008006" key="8">
    <source>
        <dbReference type="Google" id="ProtNLM"/>
    </source>
</evidence>
<sequence>MTTPASFNVNHIQFQRDRWQLLSQEEKSAHWLTLLGAAAVSALSYKSAEKATKALHNDANFQLVKTQDIVSSIWPLAKIKDLDFTQDNPDAGIFPPLLVWSNRLQAVFLGIRGTARVAQVWSGVDIADVVRSPFSERYHAGFYARAFQYSGLIEQLARRYRVIVCGHSLGGALGTLATYLALETEPDLSLSANVWERDSTRGLSVVTFGSPPSLVVKDAETTAAIQSEWIGNFHHIIDPHDPIPFLLSHEPTWATKFLSEAAKATRTEYMNLRGTCWPLMKWISRGATFAQYGSLYILDSDGETIGCVQVTHPSQIPNNSPEIYRASRYHTMSHYSLAICRANRQFPVYATGPLQLQSMTAGAFSDHCLSLPESLRECTGMIHENMVSITIAVRSRLVPFLVDSVTVTHEGDELAVDKVDFEVKPDNHDEILMTIRHEIEAGQSLRRTLEFINSLRKEIRIYDSFGRVTSLPIREMRSTSLEQSSLPGTFDSPRMAMIIAFADQITKVHALKVNQEQLGYSDSQSYRRAGILTEKAELIAELIDCVVSTACPELLVKGLQHAWEVSNELWPSTASSSARENTTPLTAPLLSLSRSKLSAWPPNLHLSDCPDQLKKVISGVLNVLSEEGIKYVDSLTTPEHEGEELQDRQLGNLIPRIPSFEKTLKGFGLTFYDRPSDPHKRISHAIQQADEVLSVIRFCHVVILTQLDNRPREKFSGLQVAMARNSLPYADALPIDLTLHNLFGGSELVTSSTLTSSSVITVDILGKQTNSLGRKMNRAESLFALESFQGRLNLSRQILRLPQASLALGSQGVIEGQIEERLREDIPKADSLRTLEKWRTKLREGLTAYPGMKSYFAIKPTLYWPQWLFHVARVGQLRNLMASEVRIGVEGPTEAGKSELLTTLTGAEPRIFGAGSSSIHRTMEIQSYRPPGNNAVFVDSPGADDRDYRIRQMARMFREMFGILIFVIPCDRRRSQGTEKALREIANYLRDRKSDLRPVRILLSKADQLEYHRKRPDVFHNAISECKKTAIHDLRSLGNLEIDFVIHSRKVCDGMSLLVSETLEEIVHPYSTYAQMSLDNKKALSDCPPGEERKIEGLKQFQALYRMAEEGKLWDVESLRQWLRELSPKSVKESSTRVFQNNS</sequence>
<dbReference type="GO" id="GO:0006629">
    <property type="term" value="P:lipid metabolic process"/>
    <property type="evidence" value="ECO:0007669"/>
    <property type="project" value="InterPro"/>
</dbReference>
<accession>A0AAN6WSS7</accession>
<dbReference type="PANTHER" id="PTHR45856">
    <property type="entry name" value="ALPHA/BETA-HYDROLASES SUPERFAMILY PROTEIN"/>
    <property type="match status" value="1"/>
</dbReference>
<evidence type="ECO:0000256" key="1">
    <source>
        <dbReference type="ARBA" id="ARBA00043996"/>
    </source>
</evidence>
<dbReference type="AlphaFoldDB" id="A0AAN6WSS7"/>
<name>A0AAN6WSS7_9PEZI</name>
<dbReference type="InterPro" id="IPR029058">
    <property type="entry name" value="AB_hydrolase_fold"/>
</dbReference>
<dbReference type="GO" id="GO:0005525">
    <property type="term" value="F:GTP binding"/>
    <property type="evidence" value="ECO:0007669"/>
    <property type="project" value="InterPro"/>
</dbReference>
<dbReference type="PANTHER" id="PTHR45856:SF24">
    <property type="entry name" value="FUNGAL LIPASE-LIKE DOMAIN-CONTAINING PROTEIN"/>
    <property type="match status" value="1"/>
</dbReference>
<evidence type="ECO:0000313" key="7">
    <source>
        <dbReference type="Proteomes" id="UP001302126"/>
    </source>
</evidence>
<reference evidence="6" key="2">
    <citation type="submission" date="2023-05" db="EMBL/GenBank/DDBJ databases">
        <authorList>
            <consortium name="Lawrence Berkeley National Laboratory"/>
            <person name="Steindorff A."/>
            <person name="Hensen N."/>
            <person name="Bonometti L."/>
            <person name="Westerberg I."/>
            <person name="Brannstrom I.O."/>
            <person name="Guillou S."/>
            <person name="Cros-Aarteil S."/>
            <person name="Calhoun S."/>
            <person name="Haridas S."/>
            <person name="Kuo A."/>
            <person name="Mondo S."/>
            <person name="Pangilinan J."/>
            <person name="Riley R."/>
            <person name="Labutti K."/>
            <person name="Andreopoulos B."/>
            <person name="Lipzen A."/>
            <person name="Chen C."/>
            <person name="Yanf M."/>
            <person name="Daum C."/>
            <person name="Ng V."/>
            <person name="Clum A."/>
            <person name="Ohm R."/>
            <person name="Martin F."/>
            <person name="Silar P."/>
            <person name="Natvig D."/>
            <person name="Lalanne C."/>
            <person name="Gautier V."/>
            <person name="Ament-Velasquez S.L."/>
            <person name="Kruys A."/>
            <person name="Hutchinson M.I."/>
            <person name="Powell A.J."/>
            <person name="Barry K."/>
            <person name="Miller A.N."/>
            <person name="Grigoriev I.V."/>
            <person name="Debuchy R."/>
            <person name="Gladieux P."/>
            <person name="Thoren M.H."/>
            <person name="Johannesson H."/>
        </authorList>
    </citation>
    <scope>NUCLEOTIDE SEQUENCE</scope>
    <source>
        <strain evidence="6">PSN309</strain>
    </source>
</reference>
<reference evidence="6" key="1">
    <citation type="journal article" date="2023" name="Mol. Phylogenet. Evol.">
        <title>Genome-scale phylogeny and comparative genomics of the fungal order Sordariales.</title>
        <authorList>
            <person name="Hensen N."/>
            <person name="Bonometti L."/>
            <person name="Westerberg I."/>
            <person name="Brannstrom I.O."/>
            <person name="Guillou S."/>
            <person name="Cros-Aarteil S."/>
            <person name="Calhoun S."/>
            <person name="Haridas S."/>
            <person name="Kuo A."/>
            <person name="Mondo S."/>
            <person name="Pangilinan J."/>
            <person name="Riley R."/>
            <person name="LaButti K."/>
            <person name="Andreopoulos B."/>
            <person name="Lipzen A."/>
            <person name="Chen C."/>
            <person name="Yan M."/>
            <person name="Daum C."/>
            <person name="Ng V."/>
            <person name="Clum A."/>
            <person name="Steindorff A."/>
            <person name="Ohm R.A."/>
            <person name="Martin F."/>
            <person name="Silar P."/>
            <person name="Natvig D.O."/>
            <person name="Lalanne C."/>
            <person name="Gautier V."/>
            <person name="Ament-Velasquez S.L."/>
            <person name="Kruys A."/>
            <person name="Hutchinson M.I."/>
            <person name="Powell A.J."/>
            <person name="Barry K."/>
            <person name="Miller A.N."/>
            <person name="Grigoriev I.V."/>
            <person name="Debuchy R."/>
            <person name="Gladieux P."/>
            <person name="Hiltunen Thoren M."/>
            <person name="Johannesson H."/>
        </authorList>
    </citation>
    <scope>NUCLEOTIDE SEQUENCE</scope>
    <source>
        <strain evidence="6">PSN309</strain>
    </source>
</reference>
<organism evidence="6 7">
    <name type="scientific">Podospora australis</name>
    <dbReference type="NCBI Taxonomy" id="1536484"/>
    <lineage>
        <taxon>Eukaryota</taxon>
        <taxon>Fungi</taxon>
        <taxon>Dikarya</taxon>
        <taxon>Ascomycota</taxon>
        <taxon>Pezizomycotina</taxon>
        <taxon>Sordariomycetes</taxon>
        <taxon>Sordariomycetidae</taxon>
        <taxon>Sordariales</taxon>
        <taxon>Podosporaceae</taxon>
        <taxon>Podospora</taxon>
    </lineage>
</organism>
<dbReference type="SUPFAM" id="SSF53474">
    <property type="entry name" value="alpha/beta-Hydrolases"/>
    <property type="match status" value="1"/>
</dbReference>
<comment type="similarity">
    <text evidence="1">Belongs to the AB hydrolase superfamily. Lipase family. Class 3 subfamily.</text>
</comment>
<comment type="catalytic activity">
    <reaction evidence="3">
        <text>a monoacylglycerol + H2O = glycerol + a fatty acid + H(+)</text>
        <dbReference type="Rhea" id="RHEA:15245"/>
        <dbReference type="ChEBI" id="CHEBI:15377"/>
        <dbReference type="ChEBI" id="CHEBI:15378"/>
        <dbReference type="ChEBI" id="CHEBI:17408"/>
        <dbReference type="ChEBI" id="CHEBI:17754"/>
        <dbReference type="ChEBI" id="CHEBI:28868"/>
    </reaction>
</comment>
<dbReference type="Pfam" id="PF01764">
    <property type="entry name" value="Lipase_3"/>
    <property type="match status" value="1"/>
</dbReference>
<dbReference type="Pfam" id="PF01926">
    <property type="entry name" value="MMR_HSR1"/>
    <property type="match status" value="1"/>
</dbReference>
<dbReference type="InterPro" id="IPR006073">
    <property type="entry name" value="GTP-bd"/>
</dbReference>
<feature type="domain" description="G" evidence="5">
    <location>
        <begin position="886"/>
        <end position="1002"/>
    </location>
</feature>
<dbReference type="InterPro" id="IPR027417">
    <property type="entry name" value="P-loop_NTPase"/>
</dbReference>
<dbReference type="Proteomes" id="UP001302126">
    <property type="component" value="Unassembled WGS sequence"/>
</dbReference>
<dbReference type="InterPro" id="IPR002921">
    <property type="entry name" value="Fungal_lipase-type"/>
</dbReference>
<gene>
    <name evidence="6" type="ORF">QBC35DRAFT_436549</name>
</gene>
<comment type="catalytic activity">
    <reaction evidence="2">
        <text>a diacylglycerol + H2O = a monoacylglycerol + a fatty acid + H(+)</text>
        <dbReference type="Rhea" id="RHEA:32731"/>
        <dbReference type="ChEBI" id="CHEBI:15377"/>
        <dbReference type="ChEBI" id="CHEBI:15378"/>
        <dbReference type="ChEBI" id="CHEBI:17408"/>
        <dbReference type="ChEBI" id="CHEBI:18035"/>
        <dbReference type="ChEBI" id="CHEBI:28868"/>
    </reaction>
</comment>
<keyword evidence="7" id="KW-1185">Reference proteome</keyword>
<evidence type="ECO:0000259" key="5">
    <source>
        <dbReference type="Pfam" id="PF01926"/>
    </source>
</evidence>
<evidence type="ECO:0000313" key="6">
    <source>
        <dbReference type="EMBL" id="KAK4186740.1"/>
    </source>
</evidence>
<comment type="caution">
    <text evidence="6">The sequence shown here is derived from an EMBL/GenBank/DDBJ whole genome shotgun (WGS) entry which is preliminary data.</text>
</comment>
<dbReference type="Gene3D" id="3.40.50.300">
    <property type="entry name" value="P-loop containing nucleotide triphosphate hydrolases"/>
    <property type="match status" value="1"/>
</dbReference>
<feature type="domain" description="Fungal lipase-type" evidence="4">
    <location>
        <begin position="109"/>
        <end position="246"/>
    </location>
</feature>
<dbReference type="Gene3D" id="3.40.50.1820">
    <property type="entry name" value="alpha/beta hydrolase"/>
    <property type="match status" value="1"/>
</dbReference>
<evidence type="ECO:0000256" key="3">
    <source>
        <dbReference type="ARBA" id="ARBA00048461"/>
    </source>
</evidence>
<dbReference type="SUPFAM" id="SSF52540">
    <property type="entry name" value="P-loop containing nucleoside triphosphate hydrolases"/>
    <property type="match status" value="1"/>
</dbReference>
<dbReference type="EMBL" id="MU864416">
    <property type="protein sequence ID" value="KAK4186740.1"/>
    <property type="molecule type" value="Genomic_DNA"/>
</dbReference>